<proteinExistence type="inferred from homology"/>
<evidence type="ECO:0000256" key="5">
    <source>
        <dbReference type="ARBA" id="ARBA00017893"/>
    </source>
</evidence>
<keyword evidence="13" id="KW-0539">Nucleus</keyword>
<dbReference type="GO" id="GO:0070192">
    <property type="term" value="P:chromosome organization involved in meiotic cell cycle"/>
    <property type="evidence" value="ECO:0007669"/>
    <property type="project" value="TreeGrafter"/>
</dbReference>
<sequence length="1318" mass="150390">MSRIDKLSILGVRSFDNVRSETIALSTPLTLIVGLNGSGKTTIIECLKYATTGEMPPNTKGGAFIHDPKLCGEKEVMAQVKVSFNSTEGQQMVCTRSLQLTVKKATRTMKTLEASLHYNRNGERCVLSSRVAEMDHMVPRLLGVSRAVLDSVIFCHQEESLWPLSEPGKLKQRFDEIFEALKYTKAIDTIKVLAKQRREALAVLKVEEQHCRAVKNKAEEKKTQMEKLDNDIRLLRAQGEEKSALIKEAARNAEAAWKQGEEANLIVGDLRGKRIERDTKQESVQSLRKNLTEMSDSDEDLQRMLDEYEERVQSYEDELEGEKDKYRGLNTKVQDTRSQMSAKERECGSYEAQRDTHERQIQSRENLIKEAARAHSIRGFDLDIDDRQVQEFMERISKMARDQNAAFERARRDNSEELQRAQKSLNQISEQKSVLNQRKDNSRQTISTYDRKMEGLRSSANNINADEGAIATMQSSEAEIEAKIKSARADIGSANWNSSIESLEEQLRKLDDRKEKLDTELVEATRQAGDSAQLDFVRKELKAREESLTTMKGAHGVKIGKVVGDGWTPGTIEAEFEQLVKQKVQNVAEAERQREGTNREMSQLNFKLNNCSTDLKAKQKQFKATEAAIRNAVDCDPADYPDEVKKMEAGRDIVKGDADSFSKMLEYFNTCISAAKEHNACKTCMRGFKNSKEQESMLKAIEKEKKKFDGGEVKQELAEVEKDLQAARAVSSDFDTWERLMQKEIPKLQEEEKELSGKRERLLAQLEEQDGVVSEREAAKRDVEAMSKTVQTIAKYSNEISTYESQTQELVAKQKSAGLSRGLEIIQEDSKKVTEESRAVKTRLSKTTGDRDRSEKHINAMELEWRDLKSKLSTARYQLKEKESFDKQIEEYRVLGVEQRDAIKTIDQELQGLGPKLAQSQATYDDIARRGADKDRELQAEYNKLNNSVNQLKTADREIQSYIDRGGDQQLDRAKRDVDTFKAELSRLEQEQGHIVRDIKGLEDQLRNRSERKRGIVDNQRFRRDLRALKSVSAEIEELEKHNAEADLATYSREGSEWQMKRNKLSAEHATLVGSLKSKDEQLKELIDEFETDYEGAARKYKEAHIKSETTKACVEDLSRYSGALDKAIMKYHSLKMEEINRIVEELWRKTYQGTDVDTIMIKSENENAKSNKSYNYRVVMVKQDTEMDMRGRCSAGQKVLACIIIRLALAECFGTNCGLIALDEPTTNLDRENIEALARSLAEIIKTRRVQKNFQLIVITHDEEFLKAMECSDFADNYWRVSRNEKQKSIIEKQSIAEVMADLAVENKLRGVRSGGP</sequence>
<evidence type="ECO:0000313" key="18">
    <source>
        <dbReference type="EMBL" id="KAK3055117.1"/>
    </source>
</evidence>
<comment type="similarity">
    <text evidence="4">Belongs to the SMC family. RAD50 subfamily.</text>
</comment>
<evidence type="ECO:0000256" key="4">
    <source>
        <dbReference type="ARBA" id="ARBA00009439"/>
    </source>
</evidence>
<evidence type="ECO:0000256" key="12">
    <source>
        <dbReference type="ARBA" id="ARBA00023204"/>
    </source>
</evidence>
<feature type="coiled-coil region" evidence="15">
    <location>
        <begin position="493"/>
        <end position="527"/>
    </location>
</feature>
<gene>
    <name evidence="18" type="primary">RAD50</name>
    <name evidence="18" type="ORF">LTR09_003670</name>
</gene>
<evidence type="ECO:0000259" key="17">
    <source>
        <dbReference type="Pfam" id="PF13476"/>
    </source>
</evidence>
<evidence type="ECO:0000256" key="11">
    <source>
        <dbReference type="ARBA" id="ARBA00023054"/>
    </source>
</evidence>
<evidence type="ECO:0000256" key="8">
    <source>
        <dbReference type="ARBA" id="ARBA00022763"/>
    </source>
</evidence>
<dbReference type="Proteomes" id="UP001271007">
    <property type="component" value="Unassembled WGS sequence"/>
</dbReference>
<dbReference type="GO" id="GO:0046872">
    <property type="term" value="F:metal ion binding"/>
    <property type="evidence" value="ECO:0007669"/>
    <property type="project" value="UniProtKB-KW"/>
</dbReference>
<comment type="caution">
    <text evidence="18">The sequence shown here is derived from an EMBL/GenBank/DDBJ whole genome shotgun (WGS) entry which is preliminary data.</text>
</comment>
<feature type="coiled-coil region" evidence="15">
    <location>
        <begin position="573"/>
        <end position="607"/>
    </location>
</feature>
<dbReference type="Pfam" id="PF13558">
    <property type="entry name" value="SbcC_Walker_B"/>
    <property type="match status" value="1"/>
</dbReference>
<evidence type="ECO:0000256" key="7">
    <source>
        <dbReference type="ARBA" id="ARBA00022723"/>
    </source>
</evidence>
<dbReference type="InterPro" id="IPR038729">
    <property type="entry name" value="Rad50/SbcC_AAA"/>
</dbReference>
<feature type="region of interest" description="Disordered" evidence="16">
    <location>
        <begin position="426"/>
        <end position="449"/>
    </location>
</feature>
<dbReference type="FunFam" id="3.40.50.300:FF:001195">
    <property type="entry name" value="DNA repair protein rad50"/>
    <property type="match status" value="1"/>
</dbReference>
<dbReference type="NCBIfam" id="TIGR00606">
    <property type="entry name" value="rad50"/>
    <property type="match status" value="1"/>
</dbReference>
<dbReference type="GO" id="GO:0016887">
    <property type="term" value="F:ATP hydrolysis activity"/>
    <property type="evidence" value="ECO:0007669"/>
    <property type="project" value="InterPro"/>
</dbReference>
<evidence type="ECO:0000256" key="9">
    <source>
        <dbReference type="ARBA" id="ARBA00022801"/>
    </source>
</evidence>
<evidence type="ECO:0000256" key="2">
    <source>
        <dbReference type="ARBA" id="ARBA00004123"/>
    </source>
</evidence>
<reference evidence="18" key="1">
    <citation type="submission" date="2023-04" db="EMBL/GenBank/DDBJ databases">
        <title>Black Yeasts Isolated from many extreme environments.</title>
        <authorList>
            <person name="Coleine C."/>
            <person name="Stajich J.E."/>
            <person name="Selbmann L."/>
        </authorList>
    </citation>
    <scope>NUCLEOTIDE SEQUENCE</scope>
    <source>
        <strain evidence="18">CCFEE 5312</strain>
    </source>
</reference>
<organism evidence="18 19">
    <name type="scientific">Extremus antarcticus</name>
    <dbReference type="NCBI Taxonomy" id="702011"/>
    <lineage>
        <taxon>Eukaryota</taxon>
        <taxon>Fungi</taxon>
        <taxon>Dikarya</taxon>
        <taxon>Ascomycota</taxon>
        <taxon>Pezizomycotina</taxon>
        <taxon>Dothideomycetes</taxon>
        <taxon>Dothideomycetidae</taxon>
        <taxon>Mycosphaerellales</taxon>
        <taxon>Extremaceae</taxon>
        <taxon>Extremus</taxon>
    </lineage>
</organism>
<dbReference type="GO" id="GO:0030870">
    <property type="term" value="C:Mre11 complex"/>
    <property type="evidence" value="ECO:0007669"/>
    <property type="project" value="InterPro"/>
</dbReference>
<evidence type="ECO:0000256" key="6">
    <source>
        <dbReference type="ARBA" id="ARBA00022454"/>
    </source>
</evidence>
<evidence type="ECO:0000313" key="19">
    <source>
        <dbReference type="Proteomes" id="UP001271007"/>
    </source>
</evidence>
<evidence type="ECO:0000256" key="1">
    <source>
        <dbReference type="ARBA" id="ARBA00001947"/>
    </source>
</evidence>
<keyword evidence="10" id="KW-0862">Zinc</keyword>
<dbReference type="InterPro" id="IPR004584">
    <property type="entry name" value="Rad50_eukaryotes"/>
</dbReference>
<dbReference type="FunFam" id="3.40.50.300:FF:000947">
    <property type="entry name" value="DNA repair protein RAD50"/>
    <property type="match status" value="1"/>
</dbReference>
<protein>
    <recommendedName>
        <fullName evidence="5">DNA repair protein RAD50</fullName>
    </recommendedName>
</protein>
<evidence type="ECO:0000256" key="13">
    <source>
        <dbReference type="ARBA" id="ARBA00023242"/>
    </source>
</evidence>
<keyword evidence="6" id="KW-0158">Chromosome</keyword>
<feature type="coiled-coil region" evidence="15">
    <location>
        <begin position="935"/>
        <end position="1005"/>
    </location>
</feature>
<dbReference type="PANTHER" id="PTHR18867:SF12">
    <property type="entry name" value="DNA REPAIR PROTEIN RAD50"/>
    <property type="match status" value="1"/>
</dbReference>
<keyword evidence="11 15" id="KW-0175">Coiled coil</keyword>
<keyword evidence="12" id="KW-0234">DNA repair</keyword>
<keyword evidence="9" id="KW-0378">Hydrolase</keyword>
<dbReference type="GO" id="GO:0003691">
    <property type="term" value="F:double-stranded telomeric DNA binding"/>
    <property type="evidence" value="ECO:0007669"/>
    <property type="project" value="TreeGrafter"/>
</dbReference>
<comment type="subcellular location">
    <subcellularLocation>
        <location evidence="3">Chromosome</location>
    </subcellularLocation>
    <subcellularLocation>
        <location evidence="2">Nucleus</location>
    </subcellularLocation>
</comment>
<dbReference type="Gene3D" id="3.40.50.300">
    <property type="entry name" value="P-loop containing nucleotide triphosphate hydrolases"/>
    <property type="match status" value="2"/>
</dbReference>
<feature type="compositionally biased region" description="Polar residues" evidence="16">
    <location>
        <begin position="426"/>
        <end position="436"/>
    </location>
</feature>
<comment type="catalytic activity">
    <reaction evidence="14">
        <text>ATP + H2O = ADP + phosphate + H(+)</text>
        <dbReference type="Rhea" id="RHEA:13065"/>
        <dbReference type="ChEBI" id="CHEBI:15377"/>
        <dbReference type="ChEBI" id="CHEBI:15378"/>
        <dbReference type="ChEBI" id="CHEBI:30616"/>
        <dbReference type="ChEBI" id="CHEBI:43474"/>
        <dbReference type="ChEBI" id="CHEBI:456216"/>
    </reaction>
</comment>
<dbReference type="InterPro" id="IPR027417">
    <property type="entry name" value="P-loop_NTPase"/>
</dbReference>
<feature type="domain" description="Rad50/SbcC-type AAA" evidence="17">
    <location>
        <begin position="6"/>
        <end position="236"/>
    </location>
</feature>
<feature type="coiled-coil region" evidence="15">
    <location>
        <begin position="291"/>
        <end position="374"/>
    </location>
</feature>
<name>A0AAJ0DJ66_9PEZI</name>
<keyword evidence="19" id="KW-1185">Reference proteome</keyword>
<dbReference type="Pfam" id="PF13476">
    <property type="entry name" value="AAA_23"/>
    <property type="match status" value="1"/>
</dbReference>
<dbReference type="GO" id="GO:0043047">
    <property type="term" value="F:single-stranded telomeric DNA binding"/>
    <property type="evidence" value="ECO:0007669"/>
    <property type="project" value="TreeGrafter"/>
</dbReference>
<dbReference type="GO" id="GO:0000722">
    <property type="term" value="P:telomere maintenance via recombination"/>
    <property type="evidence" value="ECO:0007669"/>
    <property type="project" value="TreeGrafter"/>
</dbReference>
<evidence type="ECO:0000256" key="14">
    <source>
        <dbReference type="ARBA" id="ARBA00049360"/>
    </source>
</evidence>
<keyword evidence="7" id="KW-0479">Metal-binding</keyword>
<feature type="coiled-coil region" evidence="15">
    <location>
        <begin position="204"/>
        <end position="238"/>
    </location>
</feature>
<dbReference type="SUPFAM" id="SSF52540">
    <property type="entry name" value="P-loop containing nucleoside triphosphate hydrolases"/>
    <property type="match status" value="2"/>
</dbReference>
<comment type="cofactor">
    <cofactor evidence="1">
        <name>Zn(2+)</name>
        <dbReference type="ChEBI" id="CHEBI:29105"/>
    </cofactor>
</comment>
<evidence type="ECO:0000256" key="3">
    <source>
        <dbReference type="ARBA" id="ARBA00004286"/>
    </source>
</evidence>
<dbReference type="GO" id="GO:0000794">
    <property type="term" value="C:condensed nuclear chromosome"/>
    <property type="evidence" value="ECO:0007669"/>
    <property type="project" value="TreeGrafter"/>
</dbReference>
<evidence type="ECO:0000256" key="10">
    <source>
        <dbReference type="ARBA" id="ARBA00022833"/>
    </source>
</evidence>
<dbReference type="GO" id="GO:0007004">
    <property type="term" value="P:telomere maintenance via telomerase"/>
    <property type="evidence" value="ECO:0007669"/>
    <property type="project" value="TreeGrafter"/>
</dbReference>
<dbReference type="EMBL" id="JAWDJX010000009">
    <property type="protein sequence ID" value="KAK3055117.1"/>
    <property type="molecule type" value="Genomic_DNA"/>
</dbReference>
<dbReference type="PANTHER" id="PTHR18867">
    <property type="entry name" value="RAD50"/>
    <property type="match status" value="1"/>
</dbReference>
<evidence type="ECO:0000256" key="16">
    <source>
        <dbReference type="SAM" id="MobiDB-lite"/>
    </source>
</evidence>
<dbReference type="GO" id="GO:0051880">
    <property type="term" value="F:G-quadruplex DNA binding"/>
    <property type="evidence" value="ECO:0007669"/>
    <property type="project" value="TreeGrafter"/>
</dbReference>
<accession>A0AAJ0DJ66</accession>
<keyword evidence="8" id="KW-0227">DNA damage</keyword>
<evidence type="ECO:0000256" key="15">
    <source>
        <dbReference type="SAM" id="Coils"/>
    </source>
</evidence>
<dbReference type="GO" id="GO:0006302">
    <property type="term" value="P:double-strand break repair"/>
    <property type="evidence" value="ECO:0007669"/>
    <property type="project" value="InterPro"/>
</dbReference>